<sequence length="227" mass="24556">MQTFTAVVPAAGRGSRMQANMPKQYLPLGDKTIIEHTLTRLLAHPQIEKIVVVIAADDHHFSSLPLASHPKIEVTIGGPERAISVLNGLSCVETDWVLVHDAARPCITLADLDTLVSAIDQGEDGAILAIPVKDTMKRADISNRIELTVERGHLWHALTPQMFPTQQLADAIDAGLAQSIVLTDEASAMELAGFKPLLITGRADNIKVTQPEDLALAAFILQQQERA</sequence>
<evidence type="ECO:0000256" key="4">
    <source>
        <dbReference type="ARBA" id="ARBA00022679"/>
    </source>
</evidence>
<dbReference type="PANTHER" id="PTHR32125:SF4">
    <property type="entry name" value="2-C-METHYL-D-ERYTHRITOL 4-PHOSPHATE CYTIDYLYLTRANSFERASE, CHLOROPLASTIC"/>
    <property type="match status" value="1"/>
</dbReference>
<keyword evidence="9" id="KW-1185">Reference proteome</keyword>
<feature type="site" description="Positions MEP for the nucleophilic attack" evidence="7">
    <location>
        <position position="207"/>
    </location>
</feature>
<accession>A0A841GKL0</accession>
<dbReference type="UniPathway" id="UPA00056">
    <property type="reaction ID" value="UER00093"/>
</dbReference>
<dbReference type="SUPFAM" id="SSF53448">
    <property type="entry name" value="Nucleotide-diphospho-sugar transferases"/>
    <property type="match status" value="1"/>
</dbReference>
<organism evidence="8 9">
    <name type="scientific">Tolumonas osonensis</name>
    <dbReference type="NCBI Taxonomy" id="675874"/>
    <lineage>
        <taxon>Bacteria</taxon>
        <taxon>Pseudomonadati</taxon>
        <taxon>Pseudomonadota</taxon>
        <taxon>Gammaproteobacteria</taxon>
        <taxon>Aeromonadales</taxon>
        <taxon>Aeromonadaceae</taxon>
        <taxon>Tolumonas</taxon>
    </lineage>
</organism>
<dbReference type="Gene3D" id="3.90.550.10">
    <property type="entry name" value="Spore Coat Polysaccharide Biosynthesis Protein SpsA, Chain A"/>
    <property type="match status" value="1"/>
</dbReference>
<evidence type="ECO:0000256" key="1">
    <source>
        <dbReference type="ARBA" id="ARBA00001282"/>
    </source>
</evidence>
<keyword evidence="6 7" id="KW-0414">Isoprene biosynthesis</keyword>
<dbReference type="GO" id="GO:0019288">
    <property type="term" value="P:isopentenyl diphosphate biosynthetic process, methylerythritol 4-phosphate pathway"/>
    <property type="evidence" value="ECO:0007669"/>
    <property type="project" value="UniProtKB-UniRule"/>
</dbReference>
<dbReference type="NCBIfam" id="TIGR00453">
    <property type="entry name" value="ispD"/>
    <property type="match status" value="1"/>
</dbReference>
<dbReference type="AlphaFoldDB" id="A0A841GKL0"/>
<gene>
    <name evidence="7" type="primary">ispD</name>
    <name evidence="8" type="ORF">HNR75_001212</name>
</gene>
<keyword evidence="5 7" id="KW-0548">Nucleotidyltransferase</keyword>
<dbReference type="Pfam" id="PF01128">
    <property type="entry name" value="IspD"/>
    <property type="match status" value="1"/>
</dbReference>
<dbReference type="InterPro" id="IPR050088">
    <property type="entry name" value="IspD/TarI_cytidylyltransf_bact"/>
</dbReference>
<dbReference type="EC" id="2.7.7.60" evidence="7"/>
<reference evidence="8 9" key="1">
    <citation type="submission" date="2020-08" db="EMBL/GenBank/DDBJ databases">
        <title>Genomic Encyclopedia of Type Strains, Phase IV (KMG-IV): sequencing the most valuable type-strain genomes for metagenomic binning, comparative biology and taxonomic classification.</title>
        <authorList>
            <person name="Goeker M."/>
        </authorList>
    </citation>
    <scope>NUCLEOTIDE SEQUENCE [LARGE SCALE GENOMIC DNA]</scope>
    <source>
        <strain evidence="8 9">DSM 22975</strain>
    </source>
</reference>
<dbReference type="HAMAP" id="MF_00108">
    <property type="entry name" value="IspD"/>
    <property type="match status" value="1"/>
</dbReference>
<protein>
    <recommendedName>
        <fullName evidence="7">2-C-methyl-D-erythritol 4-phosphate cytidylyltransferase</fullName>
        <ecNumber evidence="7">2.7.7.60</ecNumber>
    </recommendedName>
    <alternativeName>
        <fullName evidence="7">4-diphosphocytidyl-2C-methyl-D-erythritol synthase</fullName>
    </alternativeName>
    <alternativeName>
        <fullName evidence="7">MEP cytidylyltransferase</fullName>
        <shortName evidence="7">MCT</shortName>
    </alternativeName>
</protein>
<dbReference type="InterPro" id="IPR001228">
    <property type="entry name" value="IspD"/>
</dbReference>
<comment type="catalytic activity">
    <reaction evidence="1 7">
        <text>2-C-methyl-D-erythritol 4-phosphate + CTP + H(+) = 4-CDP-2-C-methyl-D-erythritol + diphosphate</text>
        <dbReference type="Rhea" id="RHEA:13429"/>
        <dbReference type="ChEBI" id="CHEBI:15378"/>
        <dbReference type="ChEBI" id="CHEBI:33019"/>
        <dbReference type="ChEBI" id="CHEBI:37563"/>
        <dbReference type="ChEBI" id="CHEBI:57823"/>
        <dbReference type="ChEBI" id="CHEBI:58262"/>
        <dbReference type="EC" id="2.7.7.60"/>
    </reaction>
</comment>
<dbReference type="InterPro" id="IPR029044">
    <property type="entry name" value="Nucleotide-diphossugar_trans"/>
</dbReference>
<evidence type="ECO:0000256" key="6">
    <source>
        <dbReference type="ARBA" id="ARBA00023229"/>
    </source>
</evidence>
<evidence type="ECO:0000256" key="2">
    <source>
        <dbReference type="ARBA" id="ARBA00004787"/>
    </source>
</evidence>
<dbReference type="EMBL" id="JACHGR010000003">
    <property type="protein sequence ID" value="MBB6055330.1"/>
    <property type="molecule type" value="Genomic_DNA"/>
</dbReference>
<keyword evidence="4 7" id="KW-0808">Transferase</keyword>
<dbReference type="GO" id="GO:0050518">
    <property type="term" value="F:2-C-methyl-D-erythritol 4-phosphate cytidylyltransferase activity"/>
    <property type="evidence" value="ECO:0007669"/>
    <property type="project" value="UniProtKB-UniRule"/>
</dbReference>
<evidence type="ECO:0000313" key="9">
    <source>
        <dbReference type="Proteomes" id="UP000585721"/>
    </source>
</evidence>
<comment type="similarity">
    <text evidence="3 7">Belongs to the IspD/TarI cytidylyltransferase family. IspD subfamily.</text>
</comment>
<comment type="caution">
    <text evidence="8">The sequence shown here is derived from an EMBL/GenBank/DDBJ whole genome shotgun (WGS) entry which is preliminary data.</text>
</comment>
<dbReference type="InterPro" id="IPR018294">
    <property type="entry name" value="ISPD_synthase_CS"/>
</dbReference>
<dbReference type="InterPro" id="IPR034683">
    <property type="entry name" value="IspD/TarI"/>
</dbReference>
<evidence type="ECO:0000256" key="7">
    <source>
        <dbReference type="HAMAP-Rule" id="MF_00108"/>
    </source>
</evidence>
<evidence type="ECO:0000256" key="5">
    <source>
        <dbReference type="ARBA" id="ARBA00022695"/>
    </source>
</evidence>
<comment type="function">
    <text evidence="7">Catalyzes the formation of 4-diphosphocytidyl-2-C-methyl-D-erythritol from CTP and 2-C-methyl-D-erythritol 4-phosphate (MEP).</text>
</comment>
<feature type="site" description="Transition state stabilizer" evidence="7">
    <location>
        <position position="16"/>
    </location>
</feature>
<dbReference type="FunFam" id="3.90.550.10:FF:000003">
    <property type="entry name" value="2-C-methyl-D-erythritol 4-phosphate cytidylyltransferase"/>
    <property type="match status" value="1"/>
</dbReference>
<dbReference type="Proteomes" id="UP000585721">
    <property type="component" value="Unassembled WGS sequence"/>
</dbReference>
<feature type="site" description="Transition state stabilizer" evidence="7">
    <location>
        <position position="23"/>
    </location>
</feature>
<dbReference type="PANTHER" id="PTHR32125">
    <property type="entry name" value="2-C-METHYL-D-ERYTHRITOL 4-PHOSPHATE CYTIDYLYLTRANSFERASE, CHLOROPLASTIC"/>
    <property type="match status" value="1"/>
</dbReference>
<proteinExistence type="inferred from homology"/>
<evidence type="ECO:0000313" key="8">
    <source>
        <dbReference type="EMBL" id="MBB6055330.1"/>
    </source>
</evidence>
<name>A0A841GKL0_9GAMM</name>
<dbReference type="CDD" id="cd02516">
    <property type="entry name" value="CDP-ME_synthetase"/>
    <property type="match status" value="1"/>
</dbReference>
<evidence type="ECO:0000256" key="3">
    <source>
        <dbReference type="ARBA" id="ARBA00009789"/>
    </source>
</evidence>
<feature type="site" description="Positions MEP for the nucleophilic attack" evidence="7">
    <location>
        <position position="151"/>
    </location>
</feature>
<dbReference type="PROSITE" id="PS01295">
    <property type="entry name" value="ISPD"/>
    <property type="match status" value="1"/>
</dbReference>
<dbReference type="RefSeq" id="WP_188026094.1">
    <property type="nucleotide sequence ID" value="NZ_JACHGR010000003.1"/>
</dbReference>
<comment type="pathway">
    <text evidence="2 7">Isoprenoid biosynthesis; isopentenyl diphosphate biosynthesis via DXP pathway; isopentenyl diphosphate from 1-deoxy-D-xylulose 5-phosphate: step 2/6.</text>
</comment>